<dbReference type="EMBL" id="FOPM01000012">
    <property type="protein sequence ID" value="SFG82401.1"/>
    <property type="molecule type" value="Genomic_DNA"/>
</dbReference>
<organism evidence="2 3">
    <name type="scientific">Methylobacterium gossipiicola</name>
    <dbReference type="NCBI Taxonomy" id="582675"/>
    <lineage>
        <taxon>Bacteria</taxon>
        <taxon>Pseudomonadati</taxon>
        <taxon>Pseudomonadota</taxon>
        <taxon>Alphaproteobacteria</taxon>
        <taxon>Hyphomicrobiales</taxon>
        <taxon>Methylobacteriaceae</taxon>
        <taxon>Methylobacterium</taxon>
    </lineage>
</organism>
<accession>A0A1I2V5M9</accession>
<protein>
    <submittedName>
        <fullName evidence="2">Uncharacterized protein</fullName>
    </submittedName>
</protein>
<proteinExistence type="predicted"/>
<evidence type="ECO:0000313" key="3">
    <source>
        <dbReference type="Proteomes" id="UP000199229"/>
    </source>
</evidence>
<dbReference type="Proteomes" id="UP000199229">
    <property type="component" value="Unassembled WGS sequence"/>
</dbReference>
<reference evidence="3" key="1">
    <citation type="submission" date="2016-10" db="EMBL/GenBank/DDBJ databases">
        <authorList>
            <person name="Varghese N."/>
            <person name="Submissions S."/>
        </authorList>
    </citation>
    <scope>NUCLEOTIDE SEQUENCE [LARGE SCALE GENOMIC DNA]</scope>
    <source>
        <strain evidence="3">Gh-105</strain>
    </source>
</reference>
<dbReference type="AlphaFoldDB" id="A0A1I2V5M9"/>
<dbReference type="STRING" id="582675.SAMN05192565_112104"/>
<evidence type="ECO:0000256" key="1">
    <source>
        <dbReference type="SAM" id="MobiDB-lite"/>
    </source>
</evidence>
<keyword evidence="3" id="KW-1185">Reference proteome</keyword>
<dbReference type="RefSeq" id="WP_091972200.1">
    <property type="nucleotide sequence ID" value="NZ_FOPM01000012.1"/>
</dbReference>
<feature type="region of interest" description="Disordered" evidence="1">
    <location>
        <begin position="150"/>
        <end position="180"/>
    </location>
</feature>
<evidence type="ECO:0000313" key="2">
    <source>
        <dbReference type="EMBL" id="SFG82401.1"/>
    </source>
</evidence>
<gene>
    <name evidence="2" type="ORF">SAMN05192565_112104</name>
</gene>
<name>A0A1I2V5M9_9HYPH</name>
<feature type="compositionally biased region" description="Basic and acidic residues" evidence="1">
    <location>
        <begin position="160"/>
        <end position="170"/>
    </location>
</feature>
<sequence length="197" mass="21509">MSKKLEFMVTGVHVPKVCFSARVLVSPDGLQQVKASALDMGQIYLRPGEVLEIDAQDVDGVRQAVRVSDPHAKSTRDACLFGWSEFAGDVTIYADETDLLARIAYLVPAALRGQGPQHKGAEGESGGVFLDAKHLNSIQVGGVQVFFNRAREKEEDEPEGEPKGKKRTFDYEADADLKAPPGISIRDLERLGSRVRS</sequence>